<keyword evidence="2" id="KW-1185">Reference proteome</keyword>
<dbReference type="VEuPathDB" id="VectorBase:ACHR007098"/>
<organism evidence="1 2">
    <name type="scientific">Anopheles christyi</name>
    <dbReference type="NCBI Taxonomy" id="43041"/>
    <lineage>
        <taxon>Eukaryota</taxon>
        <taxon>Metazoa</taxon>
        <taxon>Ecdysozoa</taxon>
        <taxon>Arthropoda</taxon>
        <taxon>Hexapoda</taxon>
        <taxon>Insecta</taxon>
        <taxon>Pterygota</taxon>
        <taxon>Neoptera</taxon>
        <taxon>Endopterygota</taxon>
        <taxon>Diptera</taxon>
        <taxon>Nematocera</taxon>
        <taxon>Culicoidea</taxon>
        <taxon>Culicidae</taxon>
        <taxon>Anophelinae</taxon>
        <taxon>Anopheles</taxon>
    </lineage>
</organism>
<dbReference type="Proteomes" id="UP000075881">
    <property type="component" value="Unassembled WGS sequence"/>
</dbReference>
<dbReference type="PANTHER" id="PTHR15261:SF4">
    <property type="entry name" value="THROMBOSPONDIN-TYPE LAMININ G DOMAIN AND EAR REPEAT-CONTAINING PROTEIN"/>
    <property type="match status" value="1"/>
</dbReference>
<evidence type="ECO:0000313" key="2">
    <source>
        <dbReference type="Proteomes" id="UP000075881"/>
    </source>
</evidence>
<dbReference type="AlphaFoldDB" id="A0A182K8L2"/>
<reference evidence="2" key="1">
    <citation type="submission" date="2013-03" db="EMBL/GenBank/DDBJ databases">
        <title>The Genome Sequence of Anopheles christyi ACHKN1017.</title>
        <authorList>
            <consortium name="The Broad Institute Genomics Platform"/>
            <person name="Neafsey D.E."/>
            <person name="Besansky N."/>
            <person name="Walker B."/>
            <person name="Young S.K."/>
            <person name="Zeng Q."/>
            <person name="Gargeya S."/>
            <person name="Fitzgerald M."/>
            <person name="Haas B."/>
            <person name="Abouelleil A."/>
            <person name="Allen A.W."/>
            <person name="Alvarado L."/>
            <person name="Arachchi H.M."/>
            <person name="Berlin A.M."/>
            <person name="Chapman S.B."/>
            <person name="Gainer-Dewar J."/>
            <person name="Goldberg J."/>
            <person name="Griggs A."/>
            <person name="Gujja S."/>
            <person name="Hansen M."/>
            <person name="Howarth C."/>
            <person name="Imamovic A."/>
            <person name="Ireland A."/>
            <person name="Larimer J."/>
            <person name="McCowan C."/>
            <person name="Murphy C."/>
            <person name="Pearson M."/>
            <person name="Poon T.W."/>
            <person name="Priest M."/>
            <person name="Roberts A."/>
            <person name="Saif S."/>
            <person name="Shea T."/>
            <person name="Sisk P."/>
            <person name="Sykes S."/>
            <person name="Wortman J."/>
            <person name="Nusbaum C."/>
            <person name="Birren B."/>
        </authorList>
    </citation>
    <scope>NUCLEOTIDE SEQUENCE [LARGE SCALE GENOMIC DNA]</scope>
    <source>
        <strain evidence="2">ACHKN1017</strain>
    </source>
</reference>
<dbReference type="PANTHER" id="PTHR15261">
    <property type="entry name" value="THROMBOSPONDIN-TYPE LAMININ G DOMAIN AND EAR REPEAT-CONTAINING"/>
    <property type="match status" value="1"/>
</dbReference>
<proteinExistence type="predicted"/>
<name>A0A182K8L2_9DIPT</name>
<dbReference type="EnsemblMetazoa" id="ACHR007098-RA">
    <property type="protein sequence ID" value="ACHR007098-PA"/>
    <property type="gene ID" value="ACHR007098"/>
</dbReference>
<dbReference type="GO" id="GO:0007165">
    <property type="term" value="P:signal transduction"/>
    <property type="evidence" value="ECO:0007669"/>
    <property type="project" value="TreeGrafter"/>
</dbReference>
<protein>
    <submittedName>
        <fullName evidence="1">Uncharacterized protein</fullName>
    </submittedName>
</protein>
<accession>A0A182K8L2</accession>
<reference evidence="1" key="2">
    <citation type="submission" date="2020-05" db="UniProtKB">
        <authorList>
            <consortium name="EnsemblMetazoa"/>
        </authorList>
    </citation>
    <scope>IDENTIFICATION</scope>
    <source>
        <strain evidence="1">ACHKN1017</strain>
    </source>
</reference>
<evidence type="ECO:0000313" key="1">
    <source>
        <dbReference type="EnsemblMetazoa" id="ACHR007098-PA"/>
    </source>
</evidence>
<sequence length="617" mass="70009">SPGINVVEYDKYALRYHQPQEITGKWIFHHVEVNGDFDVETLNGYNVNTDLLRNDAPSGNFTALKRFSQLHAESIVCAPPCIIQEVDMDEWYANGLRLRGNQTIEGTLHIKNGIITGNLEVLGTVNGMQFNAEHLMLKSLPQHVNGTLRLVTKFPKENKIYPLVFESLQANNINGKDVEQFLKNVALVGQNPLTVNIPVTFGQQLEADETVFEGDIIFGINVTQLLQSTSYRRDISELASQVRSLNSVNDKLAESVFENSPVFSHFEKMKPLAVQAVRMLVITVPIHPVPEDLIAVHSAESNRPSAIDFYHWNTGRKGASLIPAQAFPSIVGRDRTIVNVKRLNLGLKQHLFVEFQVHGSKHFVQQILDLSHESTGLYKFIPLYVMNSTKARDAIWMKIVKLDCIVMYSKGKAGMEVRCLREHNLLQILDVRQIEETVVPLQIVALENHLILLDSNEHIQVWRSTASFYLKHHETIAVSHPSHLSVARYENQLMLAINSEHTPNTAHHGSIEIWRKPLMGNSTFVQHQLILTKLPKQLQFSVLPSKEMLLYTLTENWLHPLVVYRYEGVTGFREILTTNTIRQKAKRMSVLKLRLARKEIVAIVGPESTDFVEVVFV</sequence>